<reference evidence="6 7" key="1">
    <citation type="submission" date="2024-04" db="EMBL/GenBank/DDBJ databases">
        <title>Isolation of an actinomycete strain from pig manure.</title>
        <authorList>
            <person name="Gong T."/>
            <person name="Yu Z."/>
            <person name="An M."/>
            <person name="Wei C."/>
            <person name="Yang W."/>
            <person name="Liu L."/>
        </authorList>
    </citation>
    <scope>NUCLEOTIDE SEQUENCE [LARGE SCALE GENOMIC DNA]</scope>
    <source>
        <strain evidence="6 7">ZF39</strain>
    </source>
</reference>
<gene>
    <name evidence="6" type="ORF">AADG42_17425</name>
</gene>
<dbReference type="CDD" id="cd01335">
    <property type="entry name" value="Radical_SAM"/>
    <property type="match status" value="1"/>
</dbReference>
<dbReference type="SFLD" id="SFLDS00029">
    <property type="entry name" value="Radical_SAM"/>
    <property type="match status" value="1"/>
</dbReference>
<dbReference type="Pfam" id="PF04055">
    <property type="entry name" value="Radical_SAM"/>
    <property type="match status" value="1"/>
</dbReference>
<dbReference type="InterPro" id="IPR050377">
    <property type="entry name" value="Radical_SAM_PqqE_MftC-like"/>
</dbReference>
<dbReference type="Gene3D" id="3.20.20.70">
    <property type="entry name" value="Aldolase class I"/>
    <property type="match status" value="1"/>
</dbReference>
<keyword evidence="4" id="KW-0411">Iron-sulfur</keyword>
<evidence type="ECO:0000313" key="6">
    <source>
        <dbReference type="EMBL" id="XAN09016.1"/>
    </source>
</evidence>
<sequence length="308" mass="34102">MTSADLTLIYRGPLDSCNYGCGYCPFAKKPETPKQKAADERALERFLGWIRGYAGPVSVFFTPWGEALHHARYREAIIELSHLPHVRKVAIQTNLAGSLDWLADAHPDKVGIWATWHPTEVSQDRFLRNVARLRELGVSHSVGVVGVRHRVAEIEALRAELPAATPMWVNAFSVDGGPVRRNYYDAETIARLAAVDPLFEVGLLRFASRGRTCAAGRTVLAIDGDGTARRCHFLPKVLGNLYADPLDEILTDKPCPRPVCDCHIGYVHLDDLRASEVYGDGLLERVPDPSWADPAGYLARARSLADLR</sequence>
<dbReference type="EMBL" id="CP154795">
    <property type="protein sequence ID" value="XAN09016.1"/>
    <property type="molecule type" value="Genomic_DNA"/>
</dbReference>
<dbReference type="SUPFAM" id="SSF102114">
    <property type="entry name" value="Radical SAM enzymes"/>
    <property type="match status" value="1"/>
</dbReference>
<dbReference type="InterPro" id="IPR058240">
    <property type="entry name" value="rSAM_sf"/>
</dbReference>
<keyword evidence="1" id="KW-0949">S-adenosyl-L-methionine</keyword>
<evidence type="ECO:0000259" key="5">
    <source>
        <dbReference type="Pfam" id="PF04055"/>
    </source>
</evidence>
<dbReference type="PANTHER" id="PTHR11228">
    <property type="entry name" value="RADICAL SAM DOMAIN PROTEIN"/>
    <property type="match status" value="1"/>
</dbReference>
<dbReference type="Proteomes" id="UP001442841">
    <property type="component" value="Chromosome"/>
</dbReference>
<feature type="domain" description="Radical SAM core" evidence="5">
    <location>
        <begin position="16"/>
        <end position="149"/>
    </location>
</feature>
<keyword evidence="7" id="KW-1185">Reference proteome</keyword>
<dbReference type="PANTHER" id="PTHR11228:SF7">
    <property type="entry name" value="PQQA PEPTIDE CYCLASE"/>
    <property type="match status" value="1"/>
</dbReference>
<dbReference type="InterPro" id="IPR013785">
    <property type="entry name" value="Aldolase_TIM"/>
</dbReference>
<protein>
    <submittedName>
        <fullName evidence="6">STM4011 family radical SAM protein</fullName>
    </submittedName>
</protein>
<proteinExistence type="predicted"/>
<accession>A0ABZ3FSF1</accession>
<evidence type="ECO:0000256" key="4">
    <source>
        <dbReference type="ARBA" id="ARBA00023014"/>
    </source>
</evidence>
<keyword evidence="2" id="KW-0479">Metal-binding</keyword>
<organism evidence="6 7">
    <name type="scientific">Ammonicoccus fulvus</name>
    <dbReference type="NCBI Taxonomy" id="3138240"/>
    <lineage>
        <taxon>Bacteria</taxon>
        <taxon>Bacillati</taxon>
        <taxon>Actinomycetota</taxon>
        <taxon>Actinomycetes</taxon>
        <taxon>Propionibacteriales</taxon>
        <taxon>Propionibacteriaceae</taxon>
        <taxon>Ammonicoccus</taxon>
    </lineage>
</organism>
<keyword evidence="3" id="KW-0408">Iron</keyword>
<evidence type="ECO:0000256" key="3">
    <source>
        <dbReference type="ARBA" id="ARBA00023004"/>
    </source>
</evidence>
<evidence type="ECO:0000313" key="7">
    <source>
        <dbReference type="Proteomes" id="UP001442841"/>
    </source>
</evidence>
<dbReference type="InterPro" id="IPR047771">
    <property type="entry name" value="Radical_SAM_STM4011-like"/>
</dbReference>
<evidence type="ECO:0000256" key="1">
    <source>
        <dbReference type="ARBA" id="ARBA00022691"/>
    </source>
</evidence>
<dbReference type="RefSeq" id="WP_425310450.1">
    <property type="nucleotide sequence ID" value="NZ_CP154795.1"/>
</dbReference>
<dbReference type="InterPro" id="IPR007197">
    <property type="entry name" value="rSAM"/>
</dbReference>
<dbReference type="NCBIfam" id="NF038073">
    <property type="entry name" value="rSAM_STM4011"/>
    <property type="match status" value="1"/>
</dbReference>
<evidence type="ECO:0000256" key="2">
    <source>
        <dbReference type="ARBA" id="ARBA00022723"/>
    </source>
</evidence>
<name>A0ABZ3FSF1_9ACTN</name>